<sequence>MADLQDDPQTASVAVGDIEDVRDSAPAAGRAPAEPADEGPGPLERARDLLARYPLIDGSNGLAHALREMAHYDLEEGESLLETDIPRLRDGGVGALFWSLLTPPGLAADRAPATTLEHIDLIRSVVEAHPEALRPARSADELAHARNCGRIAGLLGPVSGPALADSLGTLRAYHALGVRSAALAGTRWTQRDGLTPFGHEVVREMNRLGMLVDLSGCTPATMHRTLAVTRAPAVISQHPTQVPDDVLRQLRANGGVCMAVCTAASVRETADLLDHIRDLAGPRSTALTGAYDTGAAHAPGLEDVSCYPRLIAELLERGWPEADIELLTWSNVHRVLRDAEFVARATQARRPASTARLTTLDA</sequence>
<keyword evidence="1" id="KW-0645">Protease</keyword>
<gene>
    <name evidence="1" type="ORF">WKI67_18710</name>
</gene>
<name>A0ACC6PWS9_9ACTN</name>
<reference evidence="1" key="1">
    <citation type="submission" date="2024-03" db="EMBL/GenBank/DDBJ databases">
        <title>Novel Streptomyces species of biotechnological and ecological value are a feature of Machair soil.</title>
        <authorList>
            <person name="Prole J.R."/>
            <person name="Goodfellow M."/>
            <person name="Allenby N."/>
            <person name="Ward A.C."/>
        </authorList>
    </citation>
    <scope>NUCLEOTIDE SEQUENCE</scope>
    <source>
        <strain evidence="1">MS2.AVA.5</strain>
    </source>
</reference>
<keyword evidence="1" id="KW-0224">Dipeptidase</keyword>
<accession>A0ACC6PWS9</accession>
<organism evidence="1 2">
    <name type="scientific">Streptomyces achmelvichensis</name>
    <dbReference type="NCBI Taxonomy" id="3134111"/>
    <lineage>
        <taxon>Bacteria</taxon>
        <taxon>Bacillati</taxon>
        <taxon>Actinomycetota</taxon>
        <taxon>Actinomycetes</taxon>
        <taxon>Kitasatosporales</taxon>
        <taxon>Streptomycetaceae</taxon>
        <taxon>Streptomyces</taxon>
    </lineage>
</organism>
<evidence type="ECO:0000313" key="2">
    <source>
        <dbReference type="Proteomes" id="UP001377168"/>
    </source>
</evidence>
<proteinExistence type="predicted"/>
<dbReference type="EMBL" id="JBBKAJ010000022">
    <property type="protein sequence ID" value="MEJ8635412.1"/>
    <property type="molecule type" value="Genomic_DNA"/>
</dbReference>
<keyword evidence="2" id="KW-1185">Reference proteome</keyword>
<comment type="caution">
    <text evidence="1">The sequence shown here is derived from an EMBL/GenBank/DDBJ whole genome shotgun (WGS) entry which is preliminary data.</text>
</comment>
<evidence type="ECO:0000313" key="1">
    <source>
        <dbReference type="EMBL" id="MEJ8635412.1"/>
    </source>
</evidence>
<dbReference type="Proteomes" id="UP001377168">
    <property type="component" value="Unassembled WGS sequence"/>
</dbReference>
<protein>
    <submittedName>
        <fullName evidence="1">Membrane dipeptidase</fullName>
        <ecNumber evidence="1">3.4.13.-</ecNumber>
    </submittedName>
</protein>
<dbReference type="EC" id="3.4.13.-" evidence="1"/>
<keyword evidence="1" id="KW-0378">Hydrolase</keyword>